<dbReference type="GO" id="GO:0005525">
    <property type="term" value="F:GTP binding"/>
    <property type="evidence" value="ECO:0007669"/>
    <property type="project" value="InterPro"/>
</dbReference>
<organism evidence="1 2">
    <name type="scientific">Monilinia fructigena</name>
    <dbReference type="NCBI Taxonomy" id="38457"/>
    <lineage>
        <taxon>Eukaryota</taxon>
        <taxon>Fungi</taxon>
        <taxon>Dikarya</taxon>
        <taxon>Ascomycota</taxon>
        <taxon>Pezizomycotina</taxon>
        <taxon>Leotiomycetes</taxon>
        <taxon>Helotiales</taxon>
        <taxon>Sclerotiniaceae</taxon>
        <taxon>Monilinia</taxon>
    </lineage>
</organism>
<dbReference type="SUPFAM" id="SSF52540">
    <property type="entry name" value="P-loop containing nucleoside triphosphate hydrolases"/>
    <property type="match status" value="1"/>
</dbReference>
<dbReference type="EMBL" id="QKRW01000023">
    <property type="protein sequence ID" value="RAL62697.1"/>
    <property type="molecule type" value="Genomic_DNA"/>
</dbReference>
<evidence type="ECO:0000313" key="2">
    <source>
        <dbReference type="Proteomes" id="UP000249056"/>
    </source>
</evidence>
<dbReference type="InterPro" id="IPR001806">
    <property type="entry name" value="Small_GTPase"/>
</dbReference>
<evidence type="ECO:0000313" key="1">
    <source>
        <dbReference type="EMBL" id="RAL62697.1"/>
    </source>
</evidence>
<sequence>MSRPQERTSYQPPPRRKQYSILFLGNAGTGKASMRNRIIYNEMQQHMTYDPTLEDSHRKSMTIDSEECIVDIMETDSAQAAQGFEEMCGNNDHGNLIYPYSSNMQC</sequence>
<accession>A0A395IQX0</accession>
<dbReference type="InterPro" id="IPR027417">
    <property type="entry name" value="P-loop_NTPase"/>
</dbReference>
<keyword evidence="2" id="KW-1185">Reference proteome</keyword>
<comment type="caution">
    <text evidence="1">The sequence shown here is derived from an EMBL/GenBank/DDBJ whole genome shotgun (WGS) entry which is preliminary data.</text>
</comment>
<dbReference type="Proteomes" id="UP000249056">
    <property type="component" value="Unassembled WGS sequence"/>
</dbReference>
<dbReference type="OrthoDB" id="3537870at2759"/>
<protein>
    <submittedName>
        <fullName evidence="1">Uncharacterized protein</fullName>
    </submittedName>
</protein>
<reference evidence="1 2" key="1">
    <citation type="submission" date="2018-06" db="EMBL/GenBank/DDBJ databases">
        <title>Genome Sequence of the Brown Rot Fungal Pathogen Monilinia fructigena.</title>
        <authorList>
            <person name="Landi L."/>
            <person name="De Miccolis Angelini R.M."/>
            <person name="Pollastro S."/>
            <person name="Abate D."/>
            <person name="Faretra F."/>
            <person name="Romanazzi G."/>
        </authorList>
    </citation>
    <scope>NUCLEOTIDE SEQUENCE [LARGE SCALE GENOMIC DNA]</scope>
    <source>
        <strain evidence="1 2">Mfrg269</strain>
    </source>
</reference>
<gene>
    <name evidence="1" type="ORF">DID88_004540</name>
</gene>
<dbReference type="GO" id="GO:0003924">
    <property type="term" value="F:GTPase activity"/>
    <property type="evidence" value="ECO:0007669"/>
    <property type="project" value="InterPro"/>
</dbReference>
<dbReference type="AlphaFoldDB" id="A0A395IQX0"/>
<dbReference type="Gene3D" id="3.40.50.300">
    <property type="entry name" value="P-loop containing nucleotide triphosphate hydrolases"/>
    <property type="match status" value="1"/>
</dbReference>
<proteinExistence type="predicted"/>
<name>A0A395IQX0_9HELO</name>
<dbReference type="Pfam" id="PF00071">
    <property type="entry name" value="Ras"/>
    <property type="match status" value="1"/>
</dbReference>